<name>A0A6G1G961_9PEZI</name>
<dbReference type="AlphaFoldDB" id="A0A6G1G961"/>
<keyword evidence="2" id="KW-0812">Transmembrane</keyword>
<protein>
    <submittedName>
        <fullName evidence="3 5">Uncharacterized protein</fullName>
    </submittedName>
</protein>
<organism evidence="3">
    <name type="scientific">Eremomyces bilateralis CBS 781.70</name>
    <dbReference type="NCBI Taxonomy" id="1392243"/>
    <lineage>
        <taxon>Eukaryota</taxon>
        <taxon>Fungi</taxon>
        <taxon>Dikarya</taxon>
        <taxon>Ascomycota</taxon>
        <taxon>Pezizomycotina</taxon>
        <taxon>Dothideomycetes</taxon>
        <taxon>Dothideomycetes incertae sedis</taxon>
        <taxon>Eremomycetales</taxon>
        <taxon>Eremomycetaceae</taxon>
        <taxon>Eremomyces</taxon>
    </lineage>
</organism>
<dbReference type="OrthoDB" id="3437384at2759"/>
<keyword evidence="2" id="KW-0472">Membrane</keyword>
<feature type="compositionally biased region" description="Polar residues" evidence="1">
    <location>
        <begin position="598"/>
        <end position="614"/>
    </location>
</feature>
<sequence length="982" mass="106740">MASARIHLFLFSRDGNNNIVIAIAIIICTMATLFLLVLSPLSCTEHACAVTARWQAMAETGPVLPFRTIGLLKVGLRGASRKRAQCSDFPLAAIYRIFPITLWDSLRWAHIPHGRQVQANRMATRLVGPGNILRHRSLSKPEGTPPPQNSTRGAQKLTRCELLSDKSRDEGGYDSDAEIIMSSDVVNRVSTPSNPVTIRHVQADFQGEVRDCGDISPFVVPVLITQLCSTDHGTSGAPITLEGEWEASTARETVSPAEIASHDNGHDQTSMFGAHLCENRNGPTVSFQGIELEEPIAVLDGKVGGSRTVEPAEYPYSTVEDSSPPAQGAGSPARSHLLQHMRISNLLRSTSRASSASVAVGPSYGLCRTKSGFSIVSRPSTSRHLKTGLSRSGSGIRIDSPKPDDLLSVSSSRPTTPLQRSSQMMKDEDIPPVPDIPPLMAKALETPNHDVTTPSPNTIYQSAFEERPHNWMGLGDCNSADSSTARRDSGIDSIQPDWDPPDVICYKANPKNKRDSVVGYLQTVTKKKIRSGEFLYHDGANDDPMTLNSGRRPSVLERSEAVDMWRKAVQANENEKSTLFLPQNQGKTSPYAPRERSSSLLNRVPSRSASTLPTHENRSSFGVRESPSVSGVPSFKIDSFLSPRSAENAVDTPSARSLSLSPLQQTPEHEAMKRFPSLQPLYQLGGLAHNDDISRSRTSCGYVPVIKVSGIDPATLGVWAQYPSHTREERTGSAGLADNVIVRDFAVEQSTPRKSGPIFRPSSTPRLWLRRQRRGIGLPKSRSIDFSKSIFKKYARIFSPQSDEFRHQGHGHRSSVSARGALRYPDLELLPPVFPDSTSSAVDRVRSTAHSPGTAIPIPDIRFEKAVVDSKMDGKSGADTLDLSPAQSLPAPPQANVASPHNLSLRQASVLDLPSQVDGCPDRVLSPRSAAAWALIYQQSLPITEQVFASRDSSTGNARLSDFDFGFKSAAPSAYELAPSHP</sequence>
<accession>A0A6G1G961</accession>
<reference evidence="3 5" key="1">
    <citation type="submission" date="2020-01" db="EMBL/GenBank/DDBJ databases">
        <authorList>
            <consortium name="DOE Joint Genome Institute"/>
            <person name="Haridas S."/>
            <person name="Albert R."/>
            <person name="Binder M."/>
            <person name="Bloem J."/>
            <person name="Labutti K."/>
            <person name="Salamov A."/>
            <person name="Andreopoulos B."/>
            <person name="Baker S.E."/>
            <person name="Barry K."/>
            <person name="Bills G."/>
            <person name="Bluhm B.H."/>
            <person name="Cannon C."/>
            <person name="Castanera R."/>
            <person name="Culley D.E."/>
            <person name="Daum C."/>
            <person name="Ezra D."/>
            <person name="Gonzalez J.B."/>
            <person name="Henrissat B."/>
            <person name="Kuo A."/>
            <person name="Liang C."/>
            <person name="Lipzen A."/>
            <person name="Lutzoni F."/>
            <person name="Magnuson J."/>
            <person name="Mondo S."/>
            <person name="Nolan M."/>
            <person name="Ohm R."/>
            <person name="Pangilinan J."/>
            <person name="Park H.-J."/>
            <person name="Ramirez L."/>
            <person name="Alfaro M."/>
            <person name="Sun H."/>
            <person name="Tritt A."/>
            <person name="Yoshinaga Y."/>
            <person name="Zwiers L.-H."/>
            <person name="Turgeon B.G."/>
            <person name="Goodwin S.B."/>
            <person name="Spatafora J.W."/>
            <person name="Crous P.W."/>
            <person name="Grigoriev I.V."/>
        </authorList>
    </citation>
    <scope>NUCLEOTIDE SEQUENCE</scope>
    <source>
        <strain evidence="3 5">CBS 781.70</strain>
    </source>
</reference>
<proteinExistence type="predicted"/>
<feature type="region of interest" description="Disordered" evidence="1">
    <location>
        <begin position="646"/>
        <end position="669"/>
    </location>
</feature>
<reference evidence="5" key="2">
    <citation type="submission" date="2020-04" db="EMBL/GenBank/DDBJ databases">
        <authorList>
            <consortium name="NCBI Genome Project"/>
        </authorList>
    </citation>
    <scope>NUCLEOTIDE SEQUENCE</scope>
    <source>
        <strain evidence="5">CBS 781.70</strain>
    </source>
</reference>
<dbReference type="GeneID" id="54422878"/>
<evidence type="ECO:0000256" key="1">
    <source>
        <dbReference type="SAM" id="MobiDB-lite"/>
    </source>
</evidence>
<reference evidence="5" key="3">
    <citation type="submission" date="2025-04" db="UniProtKB">
        <authorList>
            <consortium name="RefSeq"/>
        </authorList>
    </citation>
    <scope>IDENTIFICATION</scope>
    <source>
        <strain evidence="5">CBS 781.70</strain>
    </source>
</reference>
<feature type="compositionally biased region" description="Polar residues" evidence="1">
    <location>
        <begin position="654"/>
        <end position="666"/>
    </location>
</feature>
<keyword evidence="2" id="KW-1133">Transmembrane helix</keyword>
<feature type="transmembrane region" description="Helical" evidence="2">
    <location>
        <begin position="20"/>
        <end position="41"/>
    </location>
</feature>
<feature type="region of interest" description="Disordered" evidence="1">
    <location>
        <begin position="377"/>
        <end position="428"/>
    </location>
</feature>
<keyword evidence="4" id="KW-1185">Reference proteome</keyword>
<dbReference type="RefSeq" id="XP_033536184.1">
    <property type="nucleotide sequence ID" value="XM_033682308.1"/>
</dbReference>
<evidence type="ECO:0000256" key="2">
    <source>
        <dbReference type="SAM" id="Phobius"/>
    </source>
</evidence>
<gene>
    <name evidence="3 5" type="ORF">P152DRAFT_500437</name>
</gene>
<feature type="region of interest" description="Disordered" evidence="1">
    <location>
        <begin position="315"/>
        <end position="334"/>
    </location>
</feature>
<evidence type="ECO:0000313" key="3">
    <source>
        <dbReference type="EMBL" id="KAF1814553.1"/>
    </source>
</evidence>
<feature type="compositionally biased region" description="Polar residues" evidence="1">
    <location>
        <begin position="408"/>
        <end position="424"/>
    </location>
</feature>
<feature type="region of interest" description="Disordered" evidence="1">
    <location>
        <begin position="134"/>
        <end position="157"/>
    </location>
</feature>
<evidence type="ECO:0000313" key="5">
    <source>
        <dbReference type="RefSeq" id="XP_033536184.1"/>
    </source>
</evidence>
<evidence type="ECO:0000313" key="4">
    <source>
        <dbReference type="Proteomes" id="UP000504638"/>
    </source>
</evidence>
<feature type="region of interest" description="Disordered" evidence="1">
    <location>
        <begin position="874"/>
        <end position="898"/>
    </location>
</feature>
<dbReference type="Proteomes" id="UP000504638">
    <property type="component" value="Unplaced"/>
</dbReference>
<feature type="region of interest" description="Disordered" evidence="1">
    <location>
        <begin position="576"/>
        <end position="632"/>
    </location>
</feature>
<dbReference type="EMBL" id="ML975153">
    <property type="protein sequence ID" value="KAF1814553.1"/>
    <property type="molecule type" value="Genomic_DNA"/>
</dbReference>